<keyword evidence="1 4" id="KW-0349">Heme</keyword>
<dbReference type="AlphaFoldDB" id="A0AAU7C6W5"/>
<dbReference type="SUPFAM" id="SSF50952">
    <property type="entry name" value="Soluble quinoprotein glucose dehydrogenase"/>
    <property type="match status" value="1"/>
</dbReference>
<feature type="chain" id="PRO_5043459118" evidence="5">
    <location>
        <begin position="25"/>
        <end position="868"/>
    </location>
</feature>
<dbReference type="InterPro" id="IPR036909">
    <property type="entry name" value="Cyt_c-like_dom_sf"/>
</dbReference>
<dbReference type="InterPro" id="IPR011041">
    <property type="entry name" value="Quinoprot_gluc/sorb_DH_b-prop"/>
</dbReference>
<dbReference type="Gene3D" id="2.120.10.30">
    <property type="entry name" value="TolB, C-terminal domain"/>
    <property type="match status" value="1"/>
</dbReference>
<keyword evidence="2 4" id="KW-0479">Metal-binding</keyword>
<reference evidence="7" key="1">
    <citation type="submission" date="2024-05" db="EMBL/GenBank/DDBJ databases">
        <title>Planctomycetes of the genus Singulisphaera possess chitinolytic capabilities.</title>
        <authorList>
            <person name="Ivanova A."/>
        </authorList>
    </citation>
    <scope>NUCLEOTIDE SEQUENCE</scope>
    <source>
        <strain evidence="7">Ch08T</strain>
    </source>
</reference>
<evidence type="ECO:0000313" key="7">
    <source>
        <dbReference type="EMBL" id="XBH01132.1"/>
    </source>
</evidence>
<protein>
    <submittedName>
        <fullName evidence="7">C-type cytochrome</fullName>
    </submittedName>
</protein>
<dbReference type="GO" id="GO:0020037">
    <property type="term" value="F:heme binding"/>
    <property type="evidence" value="ECO:0007669"/>
    <property type="project" value="InterPro"/>
</dbReference>
<dbReference type="EMBL" id="CP155447">
    <property type="protein sequence ID" value="XBH01132.1"/>
    <property type="molecule type" value="Genomic_DNA"/>
</dbReference>
<organism evidence="7">
    <name type="scientific">Singulisphaera sp. Ch08</name>
    <dbReference type="NCBI Taxonomy" id="3120278"/>
    <lineage>
        <taxon>Bacteria</taxon>
        <taxon>Pseudomonadati</taxon>
        <taxon>Planctomycetota</taxon>
        <taxon>Planctomycetia</taxon>
        <taxon>Isosphaerales</taxon>
        <taxon>Isosphaeraceae</taxon>
        <taxon>Singulisphaera</taxon>
    </lineage>
</organism>
<evidence type="ECO:0000256" key="4">
    <source>
        <dbReference type="PROSITE-ProRule" id="PRU00433"/>
    </source>
</evidence>
<evidence type="ECO:0000259" key="6">
    <source>
        <dbReference type="PROSITE" id="PS51007"/>
    </source>
</evidence>
<dbReference type="GO" id="GO:0009055">
    <property type="term" value="F:electron transfer activity"/>
    <property type="evidence" value="ECO:0007669"/>
    <property type="project" value="InterPro"/>
</dbReference>
<keyword evidence="3 4" id="KW-0408">Iron</keyword>
<accession>A0AAU7C6W5</accession>
<gene>
    <name evidence="7" type="ORF">V5E97_22565</name>
</gene>
<dbReference type="RefSeq" id="WP_406693821.1">
    <property type="nucleotide sequence ID" value="NZ_CP155447.1"/>
</dbReference>
<keyword evidence="5" id="KW-0732">Signal</keyword>
<dbReference type="Pfam" id="PF00034">
    <property type="entry name" value="Cytochrom_C"/>
    <property type="match status" value="1"/>
</dbReference>
<dbReference type="Gene3D" id="1.10.760.10">
    <property type="entry name" value="Cytochrome c-like domain"/>
    <property type="match status" value="1"/>
</dbReference>
<feature type="domain" description="Cytochrome c" evidence="6">
    <location>
        <begin position="703"/>
        <end position="841"/>
    </location>
</feature>
<evidence type="ECO:0000256" key="1">
    <source>
        <dbReference type="ARBA" id="ARBA00022617"/>
    </source>
</evidence>
<dbReference type="PROSITE" id="PS00018">
    <property type="entry name" value="EF_HAND_1"/>
    <property type="match status" value="1"/>
</dbReference>
<name>A0AAU7C6W5_9BACT</name>
<dbReference type="GO" id="GO:0046872">
    <property type="term" value="F:metal ion binding"/>
    <property type="evidence" value="ECO:0007669"/>
    <property type="project" value="UniProtKB-KW"/>
</dbReference>
<evidence type="ECO:0000256" key="2">
    <source>
        <dbReference type="ARBA" id="ARBA00022723"/>
    </source>
</evidence>
<dbReference type="InterPro" id="IPR011042">
    <property type="entry name" value="6-blade_b-propeller_TolB-like"/>
</dbReference>
<dbReference type="SUPFAM" id="SSF46626">
    <property type="entry name" value="Cytochrome c"/>
    <property type="match status" value="1"/>
</dbReference>
<feature type="signal peptide" evidence="5">
    <location>
        <begin position="1"/>
        <end position="24"/>
    </location>
</feature>
<dbReference type="InterPro" id="IPR013427">
    <property type="entry name" value="Haem-bd_dom_put"/>
</dbReference>
<dbReference type="PANTHER" id="PTHR33546:SF1">
    <property type="entry name" value="LARGE, MULTIFUNCTIONAL SECRETED PROTEIN"/>
    <property type="match status" value="1"/>
</dbReference>
<sequence length="868" mass="94713">MLRSLTRTALAIALFATCSTATQGADRPGRASATPAERLKPLKGFQVDLLYSVPKDEQGSWVNMTTDPKGRLIVSDQYGKLYRVSLPPIDGKVEELKVEPIAVEIGEAQGLLWAFDSLYVVVNTGGKFKSGLYRVTDTNNDDQLDKVELLRQIDGAGEHGPHAVLLTPGGKSLTIVCGNATKPIAVDESRVPRIWGEDHLLPRMPDGNGFMRDTLAPGGCIYQTDPDGKKWELIANGFRNEFDAAYNHEGELFAYDADMEWDMNTPWYRPTRVNHVVSGAEFGWRNGAGKWPAYYPDSLGAVVNIGPGSPTGVVFGYGAKFPAKYQQAYFICDWSYGKLYAVHLRPDGASFTGELEEFISGTPLALTDLIINPKDGAMYFAVGGRKTQSGLYRVTYTGDEPTTPAVPAADAGSAARALRHQLEAFHGHRDPKAVDAAWPHLGSPDRFIRWAARVAIEHQDPESWRDRALAEKAPQASLSALLALARASAIDPFHRKPTDPKPDATLQGRILESLERLTWAKLSDAQKLDLLRVYEVVLNRFGRPDDATVSRLTAFFDTIYPGSGPAINAELASIVVFLEAPYAAAKTVALLQQAPTQEEQLEYARSLRVLKTSWTPELRKAYFEWLGQANGYRGGNSFRGFLRIIRTDAIATLSDSEKTALGSLLAEPPPPKAVVAAGPARPFVKAWTLDELVPIVDKGLKGRNFDRGRILFGAAQCASCHRYNNEGGSFGPDLTGASGRFSARDLLESIVQPSKTVSDQYEAVTIATVNGDVITGRIVNLNGDNLTINVNMLDPNGLVNVDRTKIEEMKPSPVSMMPEGLFNTLNQDEILDLTAYLLSRGDRNSDMFAREGRAAQEGAVGAKSQAAK</sequence>
<proteinExistence type="predicted"/>
<dbReference type="PROSITE" id="PS51007">
    <property type="entry name" value="CYTC"/>
    <property type="match status" value="1"/>
</dbReference>
<dbReference type="InterPro" id="IPR009056">
    <property type="entry name" value="Cyt_c-like_dom"/>
</dbReference>
<evidence type="ECO:0000256" key="5">
    <source>
        <dbReference type="SAM" id="SignalP"/>
    </source>
</evidence>
<dbReference type="NCBIfam" id="TIGR02603">
    <property type="entry name" value="CxxCH_TIGR02603"/>
    <property type="match status" value="1"/>
</dbReference>
<dbReference type="InterPro" id="IPR018247">
    <property type="entry name" value="EF_Hand_1_Ca_BS"/>
</dbReference>
<dbReference type="PANTHER" id="PTHR33546">
    <property type="entry name" value="LARGE, MULTIFUNCTIONAL SECRETED PROTEIN-RELATED"/>
    <property type="match status" value="1"/>
</dbReference>
<evidence type="ECO:0000256" key="3">
    <source>
        <dbReference type="ARBA" id="ARBA00023004"/>
    </source>
</evidence>